<dbReference type="PROSITE" id="PS51724">
    <property type="entry name" value="SPOR"/>
    <property type="match status" value="1"/>
</dbReference>
<accession>A0ABV6HCZ1</accession>
<gene>
    <name evidence="2" type="ORF">ACFFI0_00510</name>
</gene>
<evidence type="ECO:0000259" key="1">
    <source>
        <dbReference type="PROSITE" id="PS51724"/>
    </source>
</evidence>
<comment type="caution">
    <text evidence="2">The sequence shown here is derived from an EMBL/GenBank/DDBJ whole genome shotgun (WGS) entry which is preliminary data.</text>
</comment>
<sequence>MLITSCLKQIFIALGLLLFCFIGKAIAQDEKGIVEEHKSILIERLQKERMLLGSNTVLSPADESSKPGVPLKTGRKVTARGYRVQIYSGSNRNEAYSAQARFKQIYKDLNTYVGYQQPNYRVKVGDFTSRSQAQALMNQLKRDFSSVFIFTETINIEN</sequence>
<dbReference type="Pfam" id="PF05036">
    <property type="entry name" value="SPOR"/>
    <property type="match status" value="1"/>
</dbReference>
<name>A0ABV6HCZ1_9SPHI</name>
<reference evidence="2 3" key="1">
    <citation type="submission" date="2024-09" db="EMBL/GenBank/DDBJ databases">
        <authorList>
            <person name="Sun Q."/>
            <person name="Mori K."/>
        </authorList>
    </citation>
    <scope>NUCLEOTIDE SEQUENCE [LARGE SCALE GENOMIC DNA]</scope>
    <source>
        <strain evidence="2 3">CCM 7765</strain>
    </source>
</reference>
<evidence type="ECO:0000313" key="3">
    <source>
        <dbReference type="Proteomes" id="UP001589774"/>
    </source>
</evidence>
<dbReference type="Gene3D" id="3.30.70.1070">
    <property type="entry name" value="Sporulation related repeat"/>
    <property type="match status" value="1"/>
</dbReference>
<dbReference type="InterPro" id="IPR036680">
    <property type="entry name" value="SPOR-like_sf"/>
</dbReference>
<keyword evidence="3" id="KW-1185">Reference proteome</keyword>
<protein>
    <submittedName>
        <fullName evidence="2">SPOR domain-containing protein</fullName>
    </submittedName>
</protein>
<organism evidence="2 3">
    <name type="scientific">Olivibacter oleidegradans</name>
    <dbReference type="NCBI Taxonomy" id="760123"/>
    <lineage>
        <taxon>Bacteria</taxon>
        <taxon>Pseudomonadati</taxon>
        <taxon>Bacteroidota</taxon>
        <taxon>Sphingobacteriia</taxon>
        <taxon>Sphingobacteriales</taxon>
        <taxon>Sphingobacteriaceae</taxon>
        <taxon>Olivibacter</taxon>
    </lineage>
</organism>
<dbReference type="RefSeq" id="WP_013663980.1">
    <property type="nucleotide sequence ID" value="NZ_JBHLWO010000001.1"/>
</dbReference>
<dbReference type="InterPro" id="IPR007730">
    <property type="entry name" value="SPOR-like_dom"/>
</dbReference>
<dbReference type="Proteomes" id="UP001589774">
    <property type="component" value="Unassembled WGS sequence"/>
</dbReference>
<dbReference type="SUPFAM" id="SSF110997">
    <property type="entry name" value="Sporulation related repeat"/>
    <property type="match status" value="1"/>
</dbReference>
<feature type="domain" description="SPOR" evidence="1">
    <location>
        <begin position="76"/>
        <end position="153"/>
    </location>
</feature>
<dbReference type="EMBL" id="JBHLWO010000001">
    <property type="protein sequence ID" value="MFC0316758.1"/>
    <property type="molecule type" value="Genomic_DNA"/>
</dbReference>
<proteinExistence type="predicted"/>
<evidence type="ECO:0000313" key="2">
    <source>
        <dbReference type="EMBL" id="MFC0316758.1"/>
    </source>
</evidence>